<dbReference type="AlphaFoldDB" id="A0A1H0C1Z3"/>
<feature type="compositionally biased region" description="Basic and acidic residues" evidence="1">
    <location>
        <begin position="1"/>
        <end position="23"/>
    </location>
</feature>
<evidence type="ECO:0000313" key="2">
    <source>
        <dbReference type="EMBL" id="SDN51875.1"/>
    </source>
</evidence>
<organism evidence="2 3">
    <name type="scientific">Haloarchaeobius iranensis</name>
    <dbReference type="NCBI Taxonomy" id="996166"/>
    <lineage>
        <taxon>Archaea</taxon>
        <taxon>Methanobacteriati</taxon>
        <taxon>Methanobacteriota</taxon>
        <taxon>Stenosarchaea group</taxon>
        <taxon>Halobacteria</taxon>
        <taxon>Halobacteriales</taxon>
        <taxon>Halorubellaceae</taxon>
        <taxon>Haloarchaeobius</taxon>
    </lineage>
</organism>
<evidence type="ECO:0000313" key="3">
    <source>
        <dbReference type="Proteomes" id="UP000199370"/>
    </source>
</evidence>
<reference evidence="2 3" key="1">
    <citation type="submission" date="2016-10" db="EMBL/GenBank/DDBJ databases">
        <authorList>
            <person name="de Groot N.N."/>
        </authorList>
    </citation>
    <scope>NUCLEOTIDE SEQUENCE [LARGE SCALE GENOMIC DNA]</scope>
    <source>
        <strain evidence="3">EB21,IBRC-M 10013,KCTC 4048</strain>
    </source>
</reference>
<dbReference type="EMBL" id="FNIA01000054">
    <property type="protein sequence ID" value="SDN51875.1"/>
    <property type="molecule type" value="Genomic_DNA"/>
</dbReference>
<name>A0A1H0C1Z3_9EURY</name>
<keyword evidence="3" id="KW-1185">Reference proteome</keyword>
<gene>
    <name evidence="2" type="ORF">SAMN05192554_1541</name>
</gene>
<sequence length="52" mass="5610">MTDDPTLEHPDSGGRASTDDDGRVPPPIPPGDPDAWYAPDVRDHYTVHGDVV</sequence>
<dbReference type="Proteomes" id="UP000199370">
    <property type="component" value="Unassembled WGS sequence"/>
</dbReference>
<feature type="region of interest" description="Disordered" evidence="1">
    <location>
        <begin position="1"/>
        <end position="39"/>
    </location>
</feature>
<protein>
    <submittedName>
        <fullName evidence="2">Uncharacterized protein</fullName>
    </submittedName>
</protein>
<accession>A0A1H0C1Z3</accession>
<evidence type="ECO:0000256" key="1">
    <source>
        <dbReference type="SAM" id="MobiDB-lite"/>
    </source>
</evidence>
<feature type="non-terminal residue" evidence="2">
    <location>
        <position position="52"/>
    </location>
</feature>
<proteinExistence type="predicted"/>